<evidence type="ECO:0000313" key="1">
    <source>
        <dbReference type="EMBL" id="PXW44364.1"/>
    </source>
</evidence>
<dbReference type="Proteomes" id="UP000247485">
    <property type="component" value="Unassembled WGS sequence"/>
</dbReference>
<evidence type="ECO:0000313" key="2">
    <source>
        <dbReference type="Proteomes" id="UP000247485"/>
    </source>
</evidence>
<sequence>MVNYYIISDDSYFSYGLAEALKCLKKTISHFNPADVIRGELSESAEGSVILIDVDCCWLFRNIVWKLKDCKGMIIPIFDLTHSAFHKSWEYGYLSKRETMDNIVSGLIRFSIPGSYRSFTANQESVICAQIDGKDNHSVASSLDTSLASVYRLRMEAMKLCGLWPINSQGVRYLYQILYRNNFQRQNKALMFN</sequence>
<reference evidence="1 2" key="1">
    <citation type="submission" date="2018-05" db="EMBL/GenBank/DDBJ databases">
        <title>Freshwater and sediment microbial communities from various areas in North America, analyzing microbe dynamics in response to fracking.</title>
        <authorList>
            <person name="Lamendella R."/>
        </authorList>
    </citation>
    <scope>NUCLEOTIDE SEQUENCE [LARGE SCALE GENOMIC DNA]</scope>
    <source>
        <strain evidence="1 2">67</strain>
    </source>
</reference>
<dbReference type="RefSeq" id="WP_110274430.1">
    <property type="nucleotide sequence ID" value="NZ_QJJG01000009.1"/>
</dbReference>
<organism evidence="1 2">
    <name type="scientific">Klebsiella oxytoca</name>
    <dbReference type="NCBI Taxonomy" id="571"/>
    <lineage>
        <taxon>Bacteria</taxon>
        <taxon>Pseudomonadati</taxon>
        <taxon>Pseudomonadota</taxon>
        <taxon>Gammaproteobacteria</taxon>
        <taxon>Enterobacterales</taxon>
        <taxon>Enterobacteriaceae</taxon>
        <taxon>Klebsiella/Raoultella group</taxon>
        <taxon>Klebsiella</taxon>
    </lineage>
</organism>
<comment type="caution">
    <text evidence="1">The sequence shown here is derived from an EMBL/GenBank/DDBJ whole genome shotgun (WGS) entry which is preliminary data.</text>
</comment>
<dbReference type="EMBL" id="QJJG01000009">
    <property type="protein sequence ID" value="PXW44364.1"/>
    <property type="molecule type" value="Genomic_DNA"/>
</dbReference>
<accession>A0A318FL82</accession>
<gene>
    <name evidence="1" type="ORF">DET57_10947</name>
</gene>
<proteinExistence type="predicted"/>
<name>A0A318FL82_KLEOX</name>
<protein>
    <submittedName>
        <fullName evidence="1">Uncharacterized protein</fullName>
    </submittedName>
</protein>
<dbReference type="AlphaFoldDB" id="A0A318FL82"/>